<dbReference type="GO" id="GO:0016705">
    <property type="term" value="F:oxidoreductase activity, acting on paired donors, with incorporation or reduction of molecular oxygen"/>
    <property type="evidence" value="ECO:0007669"/>
    <property type="project" value="InterPro"/>
</dbReference>
<dbReference type="AlphaFoldDB" id="A0AAV1DZ31"/>
<keyword evidence="8" id="KW-0560">Oxidoreductase</keyword>
<dbReference type="GO" id="GO:0004497">
    <property type="term" value="F:monooxygenase activity"/>
    <property type="evidence" value="ECO:0007669"/>
    <property type="project" value="UniProtKB-KW"/>
</dbReference>
<evidence type="ECO:0000256" key="7">
    <source>
        <dbReference type="ARBA" id="ARBA00022989"/>
    </source>
</evidence>
<keyword evidence="10" id="KW-0503">Monooxygenase</keyword>
<dbReference type="Gene3D" id="1.10.630.10">
    <property type="entry name" value="Cytochrome P450"/>
    <property type="match status" value="1"/>
</dbReference>
<organism evidence="13 14">
    <name type="scientific">Oldenlandia corymbosa var. corymbosa</name>
    <dbReference type="NCBI Taxonomy" id="529605"/>
    <lineage>
        <taxon>Eukaryota</taxon>
        <taxon>Viridiplantae</taxon>
        <taxon>Streptophyta</taxon>
        <taxon>Embryophyta</taxon>
        <taxon>Tracheophyta</taxon>
        <taxon>Spermatophyta</taxon>
        <taxon>Magnoliopsida</taxon>
        <taxon>eudicotyledons</taxon>
        <taxon>Gunneridae</taxon>
        <taxon>Pentapetalae</taxon>
        <taxon>asterids</taxon>
        <taxon>lamiids</taxon>
        <taxon>Gentianales</taxon>
        <taxon>Rubiaceae</taxon>
        <taxon>Rubioideae</taxon>
        <taxon>Spermacoceae</taxon>
        <taxon>Hedyotis-Oldenlandia complex</taxon>
        <taxon>Oldenlandia</taxon>
    </lineage>
</organism>
<evidence type="ECO:0000256" key="11">
    <source>
        <dbReference type="ARBA" id="ARBA00023136"/>
    </source>
</evidence>
<keyword evidence="9" id="KW-0408">Iron</keyword>
<dbReference type="SUPFAM" id="SSF48264">
    <property type="entry name" value="Cytochrome P450"/>
    <property type="match status" value="1"/>
</dbReference>
<keyword evidence="5 12" id="KW-0812">Transmembrane</keyword>
<feature type="transmembrane region" description="Helical" evidence="12">
    <location>
        <begin position="15"/>
        <end position="37"/>
    </location>
</feature>
<dbReference type="PRINTS" id="PR00464">
    <property type="entry name" value="EP450II"/>
</dbReference>
<reference evidence="13" key="1">
    <citation type="submission" date="2023-03" db="EMBL/GenBank/DDBJ databases">
        <authorList>
            <person name="Julca I."/>
        </authorList>
    </citation>
    <scope>NUCLEOTIDE SEQUENCE</scope>
</reference>
<dbReference type="GO" id="GO:0016020">
    <property type="term" value="C:membrane"/>
    <property type="evidence" value="ECO:0007669"/>
    <property type="project" value="UniProtKB-SubCell"/>
</dbReference>
<evidence type="ECO:0000313" key="13">
    <source>
        <dbReference type="EMBL" id="CAI9113135.1"/>
    </source>
</evidence>
<keyword evidence="11 12" id="KW-0472">Membrane</keyword>
<evidence type="ECO:0000256" key="4">
    <source>
        <dbReference type="ARBA" id="ARBA00022617"/>
    </source>
</evidence>
<dbReference type="PANTHER" id="PTHR24282">
    <property type="entry name" value="CYTOCHROME P450 FAMILY MEMBER"/>
    <property type="match status" value="1"/>
</dbReference>
<gene>
    <name evidence="13" type="ORF">OLC1_LOCUS20196</name>
</gene>
<keyword evidence="4" id="KW-0349">Heme</keyword>
<dbReference type="PANTHER" id="PTHR24282:SF255">
    <property type="entry name" value="CYTOCHROME P450 72A11-RELATED"/>
    <property type="match status" value="1"/>
</dbReference>
<evidence type="ECO:0000313" key="14">
    <source>
        <dbReference type="Proteomes" id="UP001161247"/>
    </source>
</evidence>
<protein>
    <submittedName>
        <fullName evidence="13">OLC1v1013678C1</fullName>
    </submittedName>
</protein>
<dbReference type="InterPro" id="IPR001128">
    <property type="entry name" value="Cyt_P450"/>
</dbReference>
<accession>A0AAV1DZ31</accession>
<keyword evidence="6" id="KW-0479">Metal-binding</keyword>
<comment type="similarity">
    <text evidence="3">Belongs to the cytochrome P450 family.</text>
</comment>
<evidence type="ECO:0000256" key="3">
    <source>
        <dbReference type="ARBA" id="ARBA00010617"/>
    </source>
</evidence>
<keyword evidence="14" id="KW-1185">Reference proteome</keyword>
<comment type="subcellular location">
    <subcellularLocation>
        <location evidence="2">Membrane</location>
    </subcellularLocation>
</comment>
<dbReference type="GO" id="GO:0020037">
    <property type="term" value="F:heme binding"/>
    <property type="evidence" value="ECO:0007669"/>
    <property type="project" value="InterPro"/>
</dbReference>
<dbReference type="InterPro" id="IPR002402">
    <property type="entry name" value="Cyt_P450_E_grp-II"/>
</dbReference>
<sequence>MAGMEVFFSSFFKSIALISLVSLSVHLFYKVLNWAWIRPKRLERILREQGFRGNAYRPLLGDQYESGKLIREAMSRPIAIDQDANKRIIPHIIKSVEKHGKKSFMWVGRIPRVLVTDPEHVREIYTKYYLFQKNHHDLDPITKLLLTGIGSLEGEVWNSRRKILNPAFYYEKLKLLPPAFYSCCREMVAKWEAKVLEGSSTEVEVLHDIETLTVDVMSKTLFGCDVDEGRAIFKLMNELTNLTIDVILSVYIPGKR</sequence>
<comment type="cofactor">
    <cofactor evidence="1">
        <name>heme</name>
        <dbReference type="ChEBI" id="CHEBI:30413"/>
    </cofactor>
</comment>
<evidence type="ECO:0000256" key="5">
    <source>
        <dbReference type="ARBA" id="ARBA00022692"/>
    </source>
</evidence>
<dbReference type="Proteomes" id="UP001161247">
    <property type="component" value="Chromosome 7"/>
</dbReference>
<evidence type="ECO:0000256" key="9">
    <source>
        <dbReference type="ARBA" id="ARBA00023004"/>
    </source>
</evidence>
<evidence type="ECO:0000256" key="2">
    <source>
        <dbReference type="ARBA" id="ARBA00004370"/>
    </source>
</evidence>
<dbReference type="InterPro" id="IPR050665">
    <property type="entry name" value="Cytochrome_P450_Monooxygen"/>
</dbReference>
<dbReference type="InterPro" id="IPR036396">
    <property type="entry name" value="Cyt_P450_sf"/>
</dbReference>
<evidence type="ECO:0000256" key="6">
    <source>
        <dbReference type="ARBA" id="ARBA00022723"/>
    </source>
</evidence>
<dbReference type="GO" id="GO:0005506">
    <property type="term" value="F:iron ion binding"/>
    <property type="evidence" value="ECO:0007669"/>
    <property type="project" value="InterPro"/>
</dbReference>
<dbReference type="Pfam" id="PF00067">
    <property type="entry name" value="p450"/>
    <property type="match status" value="1"/>
</dbReference>
<dbReference type="EMBL" id="OX459124">
    <property type="protein sequence ID" value="CAI9113135.1"/>
    <property type="molecule type" value="Genomic_DNA"/>
</dbReference>
<keyword evidence="7 12" id="KW-1133">Transmembrane helix</keyword>
<name>A0AAV1DZ31_OLDCO</name>
<evidence type="ECO:0000256" key="1">
    <source>
        <dbReference type="ARBA" id="ARBA00001971"/>
    </source>
</evidence>
<evidence type="ECO:0000256" key="12">
    <source>
        <dbReference type="SAM" id="Phobius"/>
    </source>
</evidence>
<proteinExistence type="inferred from homology"/>
<evidence type="ECO:0000256" key="8">
    <source>
        <dbReference type="ARBA" id="ARBA00023002"/>
    </source>
</evidence>
<evidence type="ECO:0000256" key="10">
    <source>
        <dbReference type="ARBA" id="ARBA00023033"/>
    </source>
</evidence>